<accession>A0A0A9HPK3</accession>
<sequence length="59" mass="6892">MSPCFGSKISRITIVLLCCTERNDRKVLNFLFQTGKERLLLSDIHVTLLQVYINHTFHQ</sequence>
<name>A0A0A9HPK3_ARUDO</name>
<proteinExistence type="predicted"/>
<organism evidence="1">
    <name type="scientific">Arundo donax</name>
    <name type="common">Giant reed</name>
    <name type="synonym">Donax arundinaceus</name>
    <dbReference type="NCBI Taxonomy" id="35708"/>
    <lineage>
        <taxon>Eukaryota</taxon>
        <taxon>Viridiplantae</taxon>
        <taxon>Streptophyta</taxon>
        <taxon>Embryophyta</taxon>
        <taxon>Tracheophyta</taxon>
        <taxon>Spermatophyta</taxon>
        <taxon>Magnoliopsida</taxon>
        <taxon>Liliopsida</taxon>
        <taxon>Poales</taxon>
        <taxon>Poaceae</taxon>
        <taxon>PACMAD clade</taxon>
        <taxon>Arundinoideae</taxon>
        <taxon>Arundineae</taxon>
        <taxon>Arundo</taxon>
    </lineage>
</organism>
<reference evidence="1" key="1">
    <citation type="submission" date="2014-09" db="EMBL/GenBank/DDBJ databases">
        <authorList>
            <person name="Magalhaes I.L.F."/>
            <person name="Oliveira U."/>
            <person name="Santos F.R."/>
            <person name="Vidigal T.H.D.A."/>
            <person name="Brescovit A.D."/>
            <person name="Santos A.J."/>
        </authorList>
    </citation>
    <scope>NUCLEOTIDE SEQUENCE</scope>
    <source>
        <tissue evidence="1">Shoot tissue taken approximately 20 cm above the soil surface</tissue>
    </source>
</reference>
<reference evidence="1" key="2">
    <citation type="journal article" date="2015" name="Data Brief">
        <title>Shoot transcriptome of the giant reed, Arundo donax.</title>
        <authorList>
            <person name="Barrero R.A."/>
            <person name="Guerrero F.D."/>
            <person name="Moolhuijzen P."/>
            <person name="Goolsby J.A."/>
            <person name="Tidwell J."/>
            <person name="Bellgard S.E."/>
            <person name="Bellgard M.I."/>
        </authorList>
    </citation>
    <scope>NUCLEOTIDE SEQUENCE</scope>
    <source>
        <tissue evidence="1">Shoot tissue taken approximately 20 cm above the soil surface</tissue>
    </source>
</reference>
<dbReference type="EMBL" id="GBRH01161070">
    <property type="protein sequence ID" value="JAE36826.1"/>
    <property type="molecule type" value="Transcribed_RNA"/>
</dbReference>
<protein>
    <submittedName>
        <fullName evidence="1">Uncharacterized protein</fullName>
    </submittedName>
</protein>
<evidence type="ECO:0000313" key="1">
    <source>
        <dbReference type="EMBL" id="JAE36826.1"/>
    </source>
</evidence>
<dbReference type="AlphaFoldDB" id="A0A0A9HPK3"/>